<dbReference type="GO" id="GO:0016020">
    <property type="term" value="C:membrane"/>
    <property type="evidence" value="ECO:0007669"/>
    <property type="project" value="UniProtKB-SubCell"/>
</dbReference>
<organism evidence="7 8">
    <name type="scientific">Holothuria leucospilota</name>
    <name type="common">Black long sea cucumber</name>
    <name type="synonym">Mertensiothuria leucospilota</name>
    <dbReference type="NCBI Taxonomy" id="206669"/>
    <lineage>
        <taxon>Eukaryota</taxon>
        <taxon>Metazoa</taxon>
        <taxon>Echinodermata</taxon>
        <taxon>Eleutherozoa</taxon>
        <taxon>Echinozoa</taxon>
        <taxon>Holothuroidea</taxon>
        <taxon>Aspidochirotacea</taxon>
        <taxon>Aspidochirotida</taxon>
        <taxon>Holothuriidae</taxon>
        <taxon>Holothuria</taxon>
    </lineage>
</organism>
<protein>
    <submittedName>
        <fullName evidence="7">5-hydroxytryptamine receptor 1</fullName>
    </submittedName>
</protein>
<dbReference type="Proteomes" id="UP001152320">
    <property type="component" value="Chromosome 13"/>
</dbReference>
<comment type="caution">
    <text evidence="7">The sequence shown here is derived from an EMBL/GenBank/DDBJ whole genome shotgun (WGS) entry which is preliminary data.</text>
</comment>
<evidence type="ECO:0000256" key="3">
    <source>
        <dbReference type="ARBA" id="ARBA00022989"/>
    </source>
</evidence>
<evidence type="ECO:0000256" key="4">
    <source>
        <dbReference type="ARBA" id="ARBA00023136"/>
    </source>
</evidence>
<keyword evidence="7" id="KW-0675">Receptor</keyword>
<feature type="transmembrane region" description="Helical" evidence="5">
    <location>
        <begin position="188"/>
        <end position="213"/>
    </location>
</feature>
<keyword evidence="2 5" id="KW-0812">Transmembrane</keyword>
<dbReference type="OrthoDB" id="5967704at2759"/>
<keyword evidence="4 5" id="KW-0472">Membrane</keyword>
<comment type="subcellular location">
    <subcellularLocation>
        <location evidence="1">Membrane</location>
    </subcellularLocation>
</comment>
<dbReference type="PANTHER" id="PTHR45698">
    <property type="entry name" value="TRACE AMINE-ASSOCIATED RECEPTOR 19N-RELATED"/>
    <property type="match status" value="1"/>
</dbReference>
<gene>
    <name evidence="7" type="ORF">HOLleu_26912</name>
</gene>
<evidence type="ECO:0000313" key="8">
    <source>
        <dbReference type="Proteomes" id="UP001152320"/>
    </source>
</evidence>
<dbReference type="InterPro" id="IPR017452">
    <property type="entry name" value="GPCR_Rhodpsn_7TM"/>
</dbReference>
<dbReference type="Pfam" id="PF00001">
    <property type="entry name" value="7tm_1"/>
    <property type="match status" value="1"/>
</dbReference>
<keyword evidence="3 5" id="KW-1133">Transmembrane helix</keyword>
<sequence length="395" mass="44796">MESTTQSFHLVVDSTLITSSGDGHSPLWTVVVIQLLVGLLGILGNFLVCFVFLHPRTRRNETNLLITHQAFIDVFSSFLLVAHVLYDLSRYEGSRKEYIRTVRCYIWESKLLLYGSFAVSTFNLVVISLERYVATVHPLSHSRIFTRRNLRCLIATVWVVAPIPQYGIVLKTHSVSDGECIVEWAPAFTGVILFFWEYFIPVSVMSYSFFTIVKRFSELNRVLESHLPLTSVNQSSKSSPADSIIPPATGKNEQMHAEFPLHQQSLHSHHHVDTTSGSSAYSAVLPGAHQAINSALPTAHTTALNSGSVIRKNATKTLIIVYVVYIVCWSPNQWLFFQLNVGGSEDFFYTFHEFSLVLSICNSCVTPFIYALRHNVYRDRVRELFRSSTRCIFRF</sequence>
<proteinExistence type="predicted"/>
<dbReference type="SMART" id="SM01381">
    <property type="entry name" value="7TM_GPCR_Srsx"/>
    <property type="match status" value="1"/>
</dbReference>
<feature type="transmembrane region" description="Helical" evidence="5">
    <location>
        <begin position="111"/>
        <end position="129"/>
    </location>
</feature>
<dbReference type="PROSITE" id="PS50262">
    <property type="entry name" value="G_PROTEIN_RECEP_F1_2"/>
    <property type="match status" value="1"/>
</dbReference>
<dbReference type="SUPFAM" id="SSF81321">
    <property type="entry name" value="Family A G protein-coupled receptor-like"/>
    <property type="match status" value="1"/>
</dbReference>
<reference evidence="7" key="1">
    <citation type="submission" date="2021-10" db="EMBL/GenBank/DDBJ databases">
        <title>Tropical sea cucumber genome reveals ecological adaptation and Cuvierian tubules defense mechanism.</title>
        <authorList>
            <person name="Chen T."/>
        </authorList>
    </citation>
    <scope>NUCLEOTIDE SEQUENCE</scope>
    <source>
        <strain evidence="7">Nanhai2018</strain>
        <tissue evidence="7">Muscle</tissue>
    </source>
</reference>
<dbReference type="Gene3D" id="1.20.1070.10">
    <property type="entry name" value="Rhodopsin 7-helix transmembrane proteins"/>
    <property type="match status" value="1"/>
</dbReference>
<dbReference type="PRINTS" id="PR00237">
    <property type="entry name" value="GPCRRHODOPSN"/>
</dbReference>
<dbReference type="GO" id="GO:0004930">
    <property type="term" value="F:G protein-coupled receptor activity"/>
    <property type="evidence" value="ECO:0007669"/>
    <property type="project" value="InterPro"/>
</dbReference>
<dbReference type="CDD" id="cd00637">
    <property type="entry name" value="7tm_classA_rhodopsin-like"/>
    <property type="match status" value="1"/>
</dbReference>
<evidence type="ECO:0000256" key="2">
    <source>
        <dbReference type="ARBA" id="ARBA00022692"/>
    </source>
</evidence>
<evidence type="ECO:0000313" key="7">
    <source>
        <dbReference type="EMBL" id="KAJ8030476.1"/>
    </source>
</evidence>
<feature type="transmembrane region" description="Helical" evidence="5">
    <location>
        <begin position="27"/>
        <end position="53"/>
    </location>
</feature>
<evidence type="ECO:0000259" key="6">
    <source>
        <dbReference type="PROSITE" id="PS50262"/>
    </source>
</evidence>
<dbReference type="InterPro" id="IPR000276">
    <property type="entry name" value="GPCR_Rhodpsn"/>
</dbReference>
<name>A0A9Q1BPL2_HOLLE</name>
<dbReference type="EMBL" id="JAIZAY010000013">
    <property type="protein sequence ID" value="KAJ8030476.1"/>
    <property type="molecule type" value="Genomic_DNA"/>
</dbReference>
<evidence type="ECO:0000256" key="1">
    <source>
        <dbReference type="ARBA" id="ARBA00004370"/>
    </source>
</evidence>
<feature type="transmembrane region" description="Helical" evidence="5">
    <location>
        <begin position="150"/>
        <end position="168"/>
    </location>
</feature>
<dbReference type="AlphaFoldDB" id="A0A9Q1BPL2"/>
<accession>A0A9Q1BPL2</accession>
<feature type="domain" description="G-protein coupled receptors family 1 profile" evidence="6">
    <location>
        <begin position="44"/>
        <end position="370"/>
    </location>
</feature>
<feature type="transmembrane region" description="Helical" evidence="5">
    <location>
        <begin position="349"/>
        <end position="372"/>
    </location>
</feature>
<feature type="transmembrane region" description="Helical" evidence="5">
    <location>
        <begin position="65"/>
        <end position="86"/>
    </location>
</feature>
<evidence type="ECO:0000256" key="5">
    <source>
        <dbReference type="SAM" id="Phobius"/>
    </source>
</evidence>
<dbReference type="PANTHER" id="PTHR45698:SF1">
    <property type="entry name" value="TRACE AMINE-ASSOCIATED RECEPTOR 13C-LIKE"/>
    <property type="match status" value="1"/>
</dbReference>
<keyword evidence="8" id="KW-1185">Reference proteome</keyword>
<feature type="transmembrane region" description="Helical" evidence="5">
    <location>
        <begin position="318"/>
        <end position="337"/>
    </location>
</feature>